<protein>
    <submittedName>
        <fullName evidence="1">Uncharacterized protein</fullName>
    </submittedName>
</protein>
<dbReference type="EMBL" id="UINC01131261">
    <property type="protein sequence ID" value="SVD12854.1"/>
    <property type="molecule type" value="Genomic_DNA"/>
</dbReference>
<dbReference type="InterPro" id="IPR017850">
    <property type="entry name" value="Alkaline_phosphatase_core_sf"/>
</dbReference>
<dbReference type="SUPFAM" id="SSF53649">
    <property type="entry name" value="Alkaline phosphatase-like"/>
    <property type="match status" value="1"/>
</dbReference>
<feature type="non-terminal residue" evidence="1">
    <location>
        <position position="1"/>
    </location>
</feature>
<name>A0A382SSE4_9ZZZZ</name>
<dbReference type="AlphaFoldDB" id="A0A382SSE4"/>
<accession>A0A382SSE4</accession>
<sequence>ASALFRGEGKNWNDVAFIRSTSTGKPWLCAVADDHKLVFSAMDEPWLFDLAEDPDEMDNCYEIPKYSEVVLSLTKALESYCRKYEDPYGEVPEIKAAIKQALGKK</sequence>
<evidence type="ECO:0000313" key="1">
    <source>
        <dbReference type="EMBL" id="SVD12854.1"/>
    </source>
</evidence>
<dbReference type="Gene3D" id="3.40.720.10">
    <property type="entry name" value="Alkaline Phosphatase, subunit A"/>
    <property type="match status" value="1"/>
</dbReference>
<gene>
    <name evidence="1" type="ORF">METZ01_LOCUS365708</name>
</gene>
<organism evidence="1">
    <name type="scientific">marine metagenome</name>
    <dbReference type="NCBI Taxonomy" id="408172"/>
    <lineage>
        <taxon>unclassified sequences</taxon>
        <taxon>metagenomes</taxon>
        <taxon>ecological metagenomes</taxon>
    </lineage>
</organism>
<proteinExistence type="predicted"/>
<reference evidence="1" key="1">
    <citation type="submission" date="2018-05" db="EMBL/GenBank/DDBJ databases">
        <authorList>
            <person name="Lanie J.A."/>
            <person name="Ng W.-L."/>
            <person name="Kazmierczak K.M."/>
            <person name="Andrzejewski T.M."/>
            <person name="Davidsen T.M."/>
            <person name="Wayne K.J."/>
            <person name="Tettelin H."/>
            <person name="Glass J.I."/>
            <person name="Rusch D."/>
            <person name="Podicherti R."/>
            <person name="Tsui H.-C.T."/>
            <person name="Winkler M.E."/>
        </authorList>
    </citation>
    <scope>NUCLEOTIDE SEQUENCE</scope>
</reference>